<reference evidence="1" key="1">
    <citation type="submission" date="2021-03" db="EMBL/GenBank/DDBJ databases">
        <title>Evolutionary priming and transition to the ectomycorrhizal habit in an iconic lineage of mushroom-forming fungi: is preadaptation a requirement?</title>
        <authorList>
            <consortium name="DOE Joint Genome Institute"/>
            <person name="Looney B.P."/>
            <person name="Miyauchi S."/>
            <person name="Morin E."/>
            <person name="Drula E."/>
            <person name="Courty P.E."/>
            <person name="Chicoki N."/>
            <person name="Fauchery L."/>
            <person name="Kohler A."/>
            <person name="Kuo A."/>
            <person name="LaButti K."/>
            <person name="Pangilinan J."/>
            <person name="Lipzen A."/>
            <person name="Riley R."/>
            <person name="Andreopoulos W."/>
            <person name="He G."/>
            <person name="Johnson J."/>
            <person name="Barry K.W."/>
            <person name="Grigoriev I.V."/>
            <person name="Nagy L."/>
            <person name="Hibbett D."/>
            <person name="Henrissat B."/>
            <person name="Matheny P.B."/>
            <person name="Labbe J."/>
            <person name="Martin A.F."/>
        </authorList>
    </citation>
    <scope>NUCLEOTIDE SEQUENCE</scope>
    <source>
        <strain evidence="1">BPL698</strain>
    </source>
</reference>
<proteinExistence type="predicted"/>
<gene>
    <name evidence="1" type="ORF">F5148DRAFT_1290904</name>
</gene>
<keyword evidence="2" id="KW-1185">Reference proteome</keyword>
<evidence type="ECO:0000313" key="1">
    <source>
        <dbReference type="EMBL" id="KAI9450320.1"/>
    </source>
</evidence>
<sequence>MAIHEGIIEISGKLGNEVYYTRNGKRYVRKLTGQKINQSKGTRKSSSDFGRANAATGLIRLAFKPLISQFSDNQFDGRLKSTLIKIVNTGPKVLQGKREVTDGDVALLKKLAFNRHTPVNRLITIVPFIAIDPTGDLTISLPGMPVKDLFYPPAKATAAVLQFCCCVFYFDKKNGRYKRPEDLHISLQAASFPGGKFSLPIADSGDCVLVVAWGIHFTYDNDRRPICDRKYYAGSIIEAVNIVDGKIVSFQYPERIVTAKAATTENRVAWEMNEEGENGE</sequence>
<protein>
    <submittedName>
        <fullName evidence="1">Uncharacterized protein</fullName>
    </submittedName>
</protein>
<organism evidence="1 2">
    <name type="scientific">Russula earlei</name>
    <dbReference type="NCBI Taxonomy" id="71964"/>
    <lineage>
        <taxon>Eukaryota</taxon>
        <taxon>Fungi</taxon>
        <taxon>Dikarya</taxon>
        <taxon>Basidiomycota</taxon>
        <taxon>Agaricomycotina</taxon>
        <taxon>Agaricomycetes</taxon>
        <taxon>Russulales</taxon>
        <taxon>Russulaceae</taxon>
        <taxon>Russula</taxon>
    </lineage>
</organism>
<dbReference type="Proteomes" id="UP001207468">
    <property type="component" value="Unassembled WGS sequence"/>
</dbReference>
<comment type="caution">
    <text evidence="1">The sequence shown here is derived from an EMBL/GenBank/DDBJ whole genome shotgun (WGS) entry which is preliminary data.</text>
</comment>
<dbReference type="EMBL" id="JAGFNK010000440">
    <property type="protein sequence ID" value="KAI9450320.1"/>
    <property type="molecule type" value="Genomic_DNA"/>
</dbReference>
<accession>A0ACC0TV10</accession>
<name>A0ACC0TV10_9AGAM</name>
<evidence type="ECO:0000313" key="2">
    <source>
        <dbReference type="Proteomes" id="UP001207468"/>
    </source>
</evidence>